<name>A0ABY1LJ35_9MICO</name>
<dbReference type="EMBL" id="FUZO01000001">
    <property type="protein sequence ID" value="SKC47493.1"/>
    <property type="molecule type" value="Genomic_DNA"/>
</dbReference>
<sequence>MLVAVMEGRLYAFEIAGRPRFPDWQFHRPSTDGLLPHLAELIALVSPRWTHYAVCGFTGTSQSSLIAEGPMRPAEFIICIGDFAAVRGIIESSDWR</sequence>
<dbReference type="Proteomes" id="UP000190827">
    <property type="component" value="Unassembled WGS sequence"/>
</dbReference>
<protein>
    <submittedName>
        <fullName evidence="1">Uncharacterized protein</fullName>
    </submittedName>
</protein>
<organism evidence="1 2">
    <name type="scientific">Plantibacter cousiniae</name>
    <name type="common">nom. nud.</name>
    <dbReference type="NCBI Taxonomy" id="199709"/>
    <lineage>
        <taxon>Bacteria</taxon>
        <taxon>Bacillati</taxon>
        <taxon>Actinomycetota</taxon>
        <taxon>Actinomycetes</taxon>
        <taxon>Micrococcales</taxon>
        <taxon>Microbacteriaceae</taxon>
        <taxon>Plantibacter</taxon>
    </lineage>
</organism>
<proteinExistence type="predicted"/>
<evidence type="ECO:0000313" key="1">
    <source>
        <dbReference type="EMBL" id="SKC47493.1"/>
    </source>
</evidence>
<reference evidence="1 2" key="1">
    <citation type="submission" date="2017-02" db="EMBL/GenBank/DDBJ databases">
        <authorList>
            <person name="Varghese N."/>
            <person name="Submissions S."/>
        </authorList>
    </citation>
    <scope>NUCLEOTIDE SEQUENCE [LARGE SCALE GENOMIC DNA]</scope>
    <source>
        <strain evidence="1 2">VKM Ac-1787</strain>
    </source>
</reference>
<accession>A0ABY1LJ35</accession>
<gene>
    <name evidence="1" type="ORF">SAMN06295973_1253</name>
</gene>
<comment type="caution">
    <text evidence="1">The sequence shown here is derived from an EMBL/GenBank/DDBJ whole genome shotgun (WGS) entry which is preliminary data.</text>
</comment>
<keyword evidence="2" id="KW-1185">Reference proteome</keyword>
<evidence type="ECO:0000313" key="2">
    <source>
        <dbReference type="Proteomes" id="UP000190827"/>
    </source>
</evidence>